<dbReference type="VEuPathDB" id="FungiDB:H257_15553"/>
<keyword evidence="3" id="KW-0732">Signal</keyword>
<accession>A0A6A5ADW5</accession>
<comment type="caution">
    <text evidence="6">The sequence shown here is derived from an EMBL/GenBank/DDBJ whole genome shotgun (WGS) entry which is preliminary data.</text>
</comment>
<organism evidence="6 7">
    <name type="scientific">Aphanomyces astaci</name>
    <name type="common">Crayfish plague agent</name>
    <dbReference type="NCBI Taxonomy" id="112090"/>
    <lineage>
        <taxon>Eukaryota</taxon>
        <taxon>Sar</taxon>
        <taxon>Stramenopiles</taxon>
        <taxon>Oomycota</taxon>
        <taxon>Saprolegniomycetes</taxon>
        <taxon>Saprolegniales</taxon>
        <taxon>Verrucalvaceae</taxon>
        <taxon>Aphanomyces</taxon>
    </lineage>
</organism>
<dbReference type="PANTHER" id="PTHR11010">
    <property type="entry name" value="PROTEASE S28 PRO-X CARBOXYPEPTIDASE-RELATED"/>
    <property type="match status" value="1"/>
</dbReference>
<dbReference type="InterPro" id="IPR008758">
    <property type="entry name" value="Peptidase_S28"/>
</dbReference>
<evidence type="ECO:0000256" key="2">
    <source>
        <dbReference type="ARBA" id="ARBA00022670"/>
    </source>
</evidence>
<protein>
    <submittedName>
        <fullName evidence="6">Uncharacterized protein</fullName>
    </submittedName>
</protein>
<dbReference type="Proteomes" id="UP000469452">
    <property type="component" value="Unassembled WGS sequence"/>
</dbReference>
<evidence type="ECO:0000313" key="7">
    <source>
        <dbReference type="Proteomes" id="UP000469452"/>
    </source>
</evidence>
<name>A0A6A5ADW5_APHAT</name>
<evidence type="ECO:0000256" key="5">
    <source>
        <dbReference type="ARBA" id="ARBA00023180"/>
    </source>
</evidence>
<evidence type="ECO:0000256" key="3">
    <source>
        <dbReference type="ARBA" id="ARBA00022729"/>
    </source>
</evidence>
<gene>
    <name evidence="6" type="ORF">AaE_006224</name>
</gene>
<proteinExistence type="inferred from homology"/>
<keyword evidence="4" id="KW-0378">Hydrolase</keyword>
<dbReference type="Pfam" id="PF05577">
    <property type="entry name" value="Peptidase_S28"/>
    <property type="match status" value="1"/>
</dbReference>
<dbReference type="AlphaFoldDB" id="A0A6A5ADW5"/>
<sequence>MDKMPKGYVDVLAKEHKAKVVALEHRFYGQITPENDMSTETLRFLTLWNQALADVNHFIHHLYDGTHDQRQRVDRRGQVVSWRSLSAWFRIAYLNATVAAISSSGVVNPISRKSLKLSRRVLDLRYK</sequence>
<evidence type="ECO:0000256" key="4">
    <source>
        <dbReference type="ARBA" id="ARBA00022801"/>
    </source>
</evidence>
<dbReference type="Gene3D" id="3.40.50.1820">
    <property type="entry name" value="alpha/beta hydrolase"/>
    <property type="match status" value="1"/>
</dbReference>
<dbReference type="InterPro" id="IPR029058">
    <property type="entry name" value="AB_hydrolase_fold"/>
</dbReference>
<keyword evidence="2" id="KW-0645">Protease</keyword>
<evidence type="ECO:0000256" key="1">
    <source>
        <dbReference type="ARBA" id="ARBA00011079"/>
    </source>
</evidence>
<dbReference type="GO" id="GO:0070008">
    <property type="term" value="F:serine-type exopeptidase activity"/>
    <property type="evidence" value="ECO:0007669"/>
    <property type="project" value="InterPro"/>
</dbReference>
<comment type="similarity">
    <text evidence="1">Belongs to the peptidase S28 family.</text>
</comment>
<evidence type="ECO:0000313" key="6">
    <source>
        <dbReference type="EMBL" id="KAF0751911.1"/>
    </source>
</evidence>
<keyword evidence="5" id="KW-0325">Glycoprotein</keyword>
<reference evidence="6 7" key="1">
    <citation type="submission" date="2019-06" db="EMBL/GenBank/DDBJ databases">
        <title>Genomics analysis of Aphanomyces spp. identifies a new class of oomycete effector associated with host adaptation.</title>
        <authorList>
            <person name="Gaulin E."/>
        </authorList>
    </citation>
    <scope>NUCLEOTIDE SEQUENCE [LARGE SCALE GENOMIC DNA]</scope>
    <source>
        <strain evidence="6 7">E</strain>
    </source>
</reference>
<dbReference type="EMBL" id="VJMI01011755">
    <property type="protein sequence ID" value="KAF0751911.1"/>
    <property type="molecule type" value="Genomic_DNA"/>
</dbReference>
<dbReference type="GO" id="GO:0008239">
    <property type="term" value="F:dipeptidyl-peptidase activity"/>
    <property type="evidence" value="ECO:0007669"/>
    <property type="project" value="TreeGrafter"/>
</dbReference>
<dbReference type="GO" id="GO:0006508">
    <property type="term" value="P:proteolysis"/>
    <property type="evidence" value="ECO:0007669"/>
    <property type="project" value="UniProtKB-KW"/>
</dbReference>
<dbReference type="PANTHER" id="PTHR11010:SF11">
    <property type="entry name" value="THYMUS-SPECIFIC SERINE PROTEASE"/>
    <property type="match status" value="1"/>
</dbReference>